<dbReference type="Proteomes" id="UP000671960">
    <property type="component" value="Chromosome"/>
</dbReference>
<keyword evidence="2" id="KW-1185">Reference proteome</keyword>
<name>A0ABX7UWW7_9GAMM</name>
<evidence type="ECO:0008006" key="3">
    <source>
        <dbReference type="Google" id="ProtNLM"/>
    </source>
</evidence>
<protein>
    <recommendedName>
        <fullName evidence="3">Transposase</fullName>
    </recommendedName>
</protein>
<organism evidence="1 2">
    <name type="scientific">Brenneria izadpanahii</name>
    <dbReference type="NCBI Taxonomy" id="2722756"/>
    <lineage>
        <taxon>Bacteria</taxon>
        <taxon>Pseudomonadati</taxon>
        <taxon>Pseudomonadota</taxon>
        <taxon>Gammaproteobacteria</taxon>
        <taxon>Enterobacterales</taxon>
        <taxon>Pectobacteriaceae</taxon>
        <taxon>Brenneria</taxon>
    </lineage>
</organism>
<dbReference type="InterPro" id="IPR005063">
    <property type="entry name" value="Transposase_27"/>
</dbReference>
<accession>A0ABX7UWW7</accession>
<evidence type="ECO:0000313" key="2">
    <source>
        <dbReference type="Proteomes" id="UP000671960"/>
    </source>
</evidence>
<dbReference type="EMBL" id="CP050854">
    <property type="protein sequence ID" value="QTF10238.1"/>
    <property type="molecule type" value="Genomic_DNA"/>
</dbReference>
<dbReference type="Pfam" id="PF03400">
    <property type="entry name" value="DDE_Tnp_IS1"/>
    <property type="match status" value="1"/>
</dbReference>
<proteinExistence type="predicted"/>
<sequence>MVGFFTIDDRGRYTRKIASLQHLTDKIFTLRIERHNLNLRHHIKRNARKTLCFSCSFAIHEKVIGAYIEKHNYDVFES</sequence>
<gene>
    <name evidence="1" type="ORF">HC231_21655</name>
</gene>
<evidence type="ECO:0000313" key="1">
    <source>
        <dbReference type="EMBL" id="QTF10238.1"/>
    </source>
</evidence>
<reference evidence="1 2" key="1">
    <citation type="submission" date="2020-03" db="EMBL/GenBank/DDBJ databases">
        <authorList>
            <person name="Bakhshi Ganjeh M."/>
        </authorList>
    </citation>
    <scope>NUCLEOTIDE SEQUENCE [LARGE SCALE GENOMIC DNA]</scope>
    <source>
        <strain evidence="2">Iran 50</strain>
    </source>
</reference>